<organism evidence="1 2">
    <name type="scientific">Fulvivirga sediminis</name>
    <dbReference type="NCBI Taxonomy" id="2803949"/>
    <lineage>
        <taxon>Bacteria</taxon>
        <taxon>Pseudomonadati</taxon>
        <taxon>Bacteroidota</taxon>
        <taxon>Cytophagia</taxon>
        <taxon>Cytophagales</taxon>
        <taxon>Fulvivirgaceae</taxon>
        <taxon>Fulvivirga</taxon>
    </lineage>
</organism>
<dbReference type="RefSeq" id="WP_202246803.1">
    <property type="nucleotide sequence ID" value="NZ_JAESIY010000023.1"/>
</dbReference>
<name>A0A937FBM1_9BACT</name>
<dbReference type="AlphaFoldDB" id="A0A937FBM1"/>
<dbReference type="EMBL" id="JAESIY010000023">
    <property type="protein sequence ID" value="MBL3659011.1"/>
    <property type="molecule type" value="Genomic_DNA"/>
</dbReference>
<comment type="caution">
    <text evidence="1">The sequence shown here is derived from an EMBL/GenBank/DDBJ whole genome shotgun (WGS) entry which is preliminary data.</text>
</comment>
<evidence type="ECO:0000313" key="1">
    <source>
        <dbReference type="EMBL" id="MBL3659011.1"/>
    </source>
</evidence>
<sequence>MGLLDFLTKTIGVDPGSQNLRLIHNNELIFNETAELSIDPETNKVSGYGDEAIHAEPNKLIKPVNAVIADFHGFERLLRGSMKRALNELGFLPTTECTFPYP</sequence>
<proteinExistence type="predicted"/>
<gene>
    <name evidence="1" type="ORF">JL102_22885</name>
</gene>
<keyword evidence="2" id="KW-1185">Reference proteome</keyword>
<reference evidence="1" key="1">
    <citation type="submission" date="2021-01" db="EMBL/GenBank/DDBJ databases">
        <title>Fulvivirga kasyanovii gen. nov., sp nov., a novel member of the phylum Bacteroidetes isolated from seawater in a mussel farm.</title>
        <authorList>
            <person name="Zhao L.-H."/>
            <person name="Wang Z.-J."/>
        </authorList>
    </citation>
    <scope>NUCLEOTIDE SEQUENCE</scope>
    <source>
        <strain evidence="1">2943</strain>
    </source>
</reference>
<evidence type="ECO:0000313" key="2">
    <source>
        <dbReference type="Proteomes" id="UP000659388"/>
    </source>
</evidence>
<dbReference type="Proteomes" id="UP000659388">
    <property type="component" value="Unassembled WGS sequence"/>
</dbReference>
<protein>
    <submittedName>
        <fullName evidence="1">Uncharacterized protein</fullName>
    </submittedName>
</protein>
<accession>A0A937FBM1</accession>